<dbReference type="Pfam" id="PF00849">
    <property type="entry name" value="PseudoU_synth_2"/>
    <property type="match status" value="1"/>
</dbReference>
<dbReference type="STRING" id="88036.D8SN49"/>
<gene>
    <name evidence="7" type="ORF">SELMODRAFT_121195</name>
</gene>
<dbReference type="EMBL" id="GL377629">
    <property type="protein sequence ID" value="EFJ14001.1"/>
    <property type="molecule type" value="Genomic_DNA"/>
</dbReference>
<reference evidence="7 8" key="1">
    <citation type="journal article" date="2011" name="Science">
        <title>The Selaginella genome identifies genetic changes associated with the evolution of vascular plants.</title>
        <authorList>
            <person name="Banks J.A."/>
            <person name="Nishiyama T."/>
            <person name="Hasebe M."/>
            <person name="Bowman J.L."/>
            <person name="Gribskov M."/>
            <person name="dePamphilis C."/>
            <person name="Albert V.A."/>
            <person name="Aono N."/>
            <person name="Aoyama T."/>
            <person name="Ambrose B.A."/>
            <person name="Ashton N.W."/>
            <person name="Axtell M.J."/>
            <person name="Barker E."/>
            <person name="Barker M.S."/>
            <person name="Bennetzen J.L."/>
            <person name="Bonawitz N.D."/>
            <person name="Chapple C."/>
            <person name="Cheng C."/>
            <person name="Correa L.G."/>
            <person name="Dacre M."/>
            <person name="DeBarry J."/>
            <person name="Dreyer I."/>
            <person name="Elias M."/>
            <person name="Engstrom E.M."/>
            <person name="Estelle M."/>
            <person name="Feng L."/>
            <person name="Finet C."/>
            <person name="Floyd S.K."/>
            <person name="Frommer W.B."/>
            <person name="Fujita T."/>
            <person name="Gramzow L."/>
            <person name="Gutensohn M."/>
            <person name="Harholt J."/>
            <person name="Hattori M."/>
            <person name="Heyl A."/>
            <person name="Hirai T."/>
            <person name="Hiwatashi Y."/>
            <person name="Ishikawa M."/>
            <person name="Iwata M."/>
            <person name="Karol K.G."/>
            <person name="Koehler B."/>
            <person name="Kolukisaoglu U."/>
            <person name="Kubo M."/>
            <person name="Kurata T."/>
            <person name="Lalonde S."/>
            <person name="Li K."/>
            <person name="Li Y."/>
            <person name="Litt A."/>
            <person name="Lyons E."/>
            <person name="Manning G."/>
            <person name="Maruyama T."/>
            <person name="Michael T.P."/>
            <person name="Mikami K."/>
            <person name="Miyazaki S."/>
            <person name="Morinaga S."/>
            <person name="Murata T."/>
            <person name="Mueller-Roeber B."/>
            <person name="Nelson D.R."/>
            <person name="Obara M."/>
            <person name="Oguri Y."/>
            <person name="Olmstead R.G."/>
            <person name="Onodera N."/>
            <person name="Petersen B.L."/>
            <person name="Pils B."/>
            <person name="Prigge M."/>
            <person name="Rensing S.A."/>
            <person name="Riano-Pachon D.M."/>
            <person name="Roberts A.W."/>
            <person name="Sato Y."/>
            <person name="Scheller H.V."/>
            <person name="Schulz B."/>
            <person name="Schulz C."/>
            <person name="Shakirov E.V."/>
            <person name="Shibagaki N."/>
            <person name="Shinohara N."/>
            <person name="Shippen D.E."/>
            <person name="Soerensen I."/>
            <person name="Sotooka R."/>
            <person name="Sugimoto N."/>
            <person name="Sugita M."/>
            <person name="Sumikawa N."/>
            <person name="Tanurdzic M."/>
            <person name="Theissen G."/>
            <person name="Ulvskov P."/>
            <person name="Wakazuki S."/>
            <person name="Weng J.K."/>
            <person name="Willats W.W."/>
            <person name="Wipf D."/>
            <person name="Wolf P.G."/>
            <person name="Yang L."/>
            <person name="Zimmer A.D."/>
            <person name="Zhu Q."/>
            <person name="Mitros T."/>
            <person name="Hellsten U."/>
            <person name="Loque D."/>
            <person name="Otillar R."/>
            <person name="Salamov A."/>
            <person name="Schmutz J."/>
            <person name="Shapiro H."/>
            <person name="Lindquist E."/>
            <person name="Lucas S."/>
            <person name="Rokhsar D."/>
            <person name="Grigoriev I.V."/>
        </authorList>
    </citation>
    <scope>NUCLEOTIDE SEQUENCE [LARGE SCALE GENOMIC DNA]</scope>
</reference>
<keyword evidence="8" id="KW-1185">Reference proteome</keyword>
<evidence type="ECO:0000313" key="8">
    <source>
        <dbReference type="Proteomes" id="UP000001514"/>
    </source>
</evidence>
<proteinExistence type="inferred from homology"/>
<dbReference type="SUPFAM" id="SSF55120">
    <property type="entry name" value="Pseudouridine synthase"/>
    <property type="match status" value="1"/>
</dbReference>
<evidence type="ECO:0000256" key="5">
    <source>
        <dbReference type="ARBA" id="ARBA00023235"/>
    </source>
</evidence>
<evidence type="ECO:0000259" key="6">
    <source>
        <dbReference type="Pfam" id="PF00849"/>
    </source>
</evidence>
<name>D8SN49_SELML</name>
<evidence type="ECO:0000256" key="3">
    <source>
        <dbReference type="ARBA" id="ARBA00010876"/>
    </source>
</evidence>
<dbReference type="GO" id="GO:0000455">
    <property type="term" value="P:enzyme-directed rRNA pseudouridine synthesis"/>
    <property type="evidence" value="ECO:0000318"/>
    <property type="project" value="GO_Central"/>
</dbReference>
<sequence length="355" mass="39897">MPVGALICVPDSVTKIEASSQSHEPDDPTEEEIEQLKDAVLYKDEDLIVLNKPPGLPVQGGSKVERSLVSMMSLALQFEYKEPPRLVHRLDKDVSGVMILGRTYESTVKIQSFLCSKDNLMPSVITTQGSVGKGLDRKYIALVIGSPTADKGFISAPLLKMVLEDGKSDRVLIAADPKSENAIPAITEYQVLKRSVLGCTWLQLRPLTGRKHQLRVHCAQGLGLPIVGDMKYGFNTHKKWMAERNMNTVDPQDIKARNKMAGSVVSKNPLLHLHSRELTIPRLRKKPGAVDFGLDPERMRFVAPLPTHMESSWEAKPYVKKRPEKVAGWGWTVPKRVLRLQHMNWQKSNRNIYRR</sequence>
<accession>D8SN49</accession>
<dbReference type="HOGENOM" id="CLU_016902_13_0_1"/>
<evidence type="ECO:0000313" key="7">
    <source>
        <dbReference type="EMBL" id="EFJ14001.1"/>
    </source>
</evidence>
<dbReference type="Proteomes" id="UP000001514">
    <property type="component" value="Unassembled WGS sequence"/>
</dbReference>
<dbReference type="KEGG" id="smo:SELMODRAFT_121195"/>
<dbReference type="OMA" id="AKKYWAI"/>
<dbReference type="PROSITE" id="PS01129">
    <property type="entry name" value="PSI_RLU"/>
    <property type="match status" value="1"/>
</dbReference>
<dbReference type="eggNOG" id="KOG1919">
    <property type="taxonomic scope" value="Eukaryota"/>
</dbReference>
<dbReference type="PANTHER" id="PTHR21600:SF81">
    <property type="entry name" value="21S RRNA PSEUDOURIDINE(2819) SYNTHASE"/>
    <property type="match status" value="1"/>
</dbReference>
<dbReference type="Gene3D" id="3.30.2350.10">
    <property type="entry name" value="Pseudouridine synthase"/>
    <property type="match status" value="1"/>
</dbReference>
<comment type="subcellular location">
    <subcellularLocation>
        <location evidence="2">Mitochondrion</location>
    </subcellularLocation>
</comment>
<feature type="domain" description="Pseudouridine synthase RsuA/RluA-like" evidence="6">
    <location>
        <begin position="46"/>
        <end position="220"/>
    </location>
</feature>
<dbReference type="InParanoid" id="D8SN49"/>
<dbReference type="InterPro" id="IPR020103">
    <property type="entry name" value="PsdUridine_synth_cat_dom_sf"/>
</dbReference>
<evidence type="ECO:0000256" key="4">
    <source>
        <dbReference type="ARBA" id="ARBA00023128"/>
    </source>
</evidence>
<evidence type="ECO:0000256" key="1">
    <source>
        <dbReference type="ARBA" id="ARBA00000073"/>
    </source>
</evidence>
<dbReference type="PANTHER" id="PTHR21600">
    <property type="entry name" value="MITOCHONDRIAL RNA PSEUDOURIDINE SYNTHASE"/>
    <property type="match status" value="1"/>
</dbReference>
<dbReference type="GO" id="GO:0005739">
    <property type="term" value="C:mitochondrion"/>
    <property type="evidence" value="ECO:0007669"/>
    <property type="project" value="UniProtKB-SubCell"/>
</dbReference>
<dbReference type="AlphaFoldDB" id="D8SN49"/>
<dbReference type="GO" id="GO:0003723">
    <property type="term" value="F:RNA binding"/>
    <property type="evidence" value="ECO:0007669"/>
    <property type="project" value="InterPro"/>
</dbReference>
<organism evidence="8">
    <name type="scientific">Selaginella moellendorffii</name>
    <name type="common">Spikemoss</name>
    <dbReference type="NCBI Taxonomy" id="88036"/>
    <lineage>
        <taxon>Eukaryota</taxon>
        <taxon>Viridiplantae</taxon>
        <taxon>Streptophyta</taxon>
        <taxon>Embryophyta</taxon>
        <taxon>Tracheophyta</taxon>
        <taxon>Lycopodiopsida</taxon>
        <taxon>Selaginellales</taxon>
        <taxon>Selaginellaceae</taxon>
        <taxon>Selaginella</taxon>
    </lineage>
</organism>
<dbReference type="InterPro" id="IPR050188">
    <property type="entry name" value="RluA_PseudoU_synthase"/>
</dbReference>
<dbReference type="FunCoup" id="D8SN49">
    <property type="interactions" value="3384"/>
</dbReference>
<dbReference type="InterPro" id="IPR006145">
    <property type="entry name" value="PsdUridine_synth_RsuA/RluA"/>
</dbReference>
<comment type="similarity">
    <text evidence="3">Belongs to the pseudouridine synthase RluA family.</text>
</comment>
<dbReference type="CDD" id="cd02869">
    <property type="entry name" value="PseudoU_synth_RluA_like"/>
    <property type="match status" value="1"/>
</dbReference>
<keyword evidence="5" id="KW-0413">Isomerase</keyword>
<evidence type="ECO:0000256" key="2">
    <source>
        <dbReference type="ARBA" id="ARBA00004173"/>
    </source>
</evidence>
<dbReference type="Gramene" id="EFJ14001">
    <property type="protein sequence ID" value="EFJ14001"/>
    <property type="gene ID" value="SELMODRAFT_121195"/>
</dbReference>
<dbReference type="InterPro" id="IPR006224">
    <property type="entry name" value="PsdUridine_synth_RluA-like_CS"/>
</dbReference>
<dbReference type="GO" id="GO:0009982">
    <property type="term" value="F:pseudouridine synthase activity"/>
    <property type="evidence" value="ECO:0000318"/>
    <property type="project" value="GO_Central"/>
</dbReference>
<protein>
    <recommendedName>
        <fullName evidence="6">Pseudouridine synthase RsuA/RluA-like domain-containing protein</fullName>
    </recommendedName>
</protein>
<keyword evidence="4" id="KW-0496">Mitochondrion</keyword>
<comment type="catalytic activity">
    <reaction evidence="1">
        <text>a uridine in RNA = a pseudouridine in RNA</text>
        <dbReference type="Rhea" id="RHEA:48348"/>
        <dbReference type="Rhea" id="RHEA-COMP:12068"/>
        <dbReference type="Rhea" id="RHEA-COMP:12069"/>
        <dbReference type="ChEBI" id="CHEBI:65314"/>
        <dbReference type="ChEBI" id="CHEBI:65315"/>
    </reaction>
</comment>